<reference evidence="2" key="1">
    <citation type="submission" date="2020-08" db="EMBL/GenBank/DDBJ databases">
        <title>Multicomponent nature underlies the extraordinary mechanical properties of spider dragline silk.</title>
        <authorList>
            <person name="Kono N."/>
            <person name="Nakamura H."/>
            <person name="Mori M."/>
            <person name="Yoshida Y."/>
            <person name="Ohtoshi R."/>
            <person name="Malay A.D."/>
            <person name="Moran D.A.P."/>
            <person name="Tomita M."/>
            <person name="Numata K."/>
            <person name="Arakawa K."/>
        </authorList>
    </citation>
    <scope>NUCLEOTIDE SEQUENCE</scope>
</reference>
<protein>
    <submittedName>
        <fullName evidence="2">Uncharacterized protein</fullName>
    </submittedName>
</protein>
<organism evidence="2 3">
    <name type="scientific">Nephila pilipes</name>
    <name type="common">Giant wood spider</name>
    <name type="synonym">Nephila maculata</name>
    <dbReference type="NCBI Taxonomy" id="299642"/>
    <lineage>
        <taxon>Eukaryota</taxon>
        <taxon>Metazoa</taxon>
        <taxon>Ecdysozoa</taxon>
        <taxon>Arthropoda</taxon>
        <taxon>Chelicerata</taxon>
        <taxon>Arachnida</taxon>
        <taxon>Araneae</taxon>
        <taxon>Araneomorphae</taxon>
        <taxon>Entelegynae</taxon>
        <taxon>Araneoidea</taxon>
        <taxon>Nephilidae</taxon>
        <taxon>Nephila</taxon>
    </lineage>
</organism>
<dbReference type="EMBL" id="BMAW01023044">
    <property type="protein sequence ID" value="GFT80899.1"/>
    <property type="molecule type" value="Genomic_DNA"/>
</dbReference>
<comment type="caution">
    <text evidence="2">The sequence shown here is derived from an EMBL/GenBank/DDBJ whole genome shotgun (WGS) entry which is preliminary data.</text>
</comment>
<dbReference type="AlphaFoldDB" id="A0A8X6PQX4"/>
<gene>
    <name evidence="2" type="ORF">NPIL_125131</name>
</gene>
<evidence type="ECO:0000256" key="1">
    <source>
        <dbReference type="SAM" id="MobiDB-lite"/>
    </source>
</evidence>
<feature type="region of interest" description="Disordered" evidence="1">
    <location>
        <begin position="85"/>
        <end position="112"/>
    </location>
</feature>
<accession>A0A8X6PQX4</accession>
<feature type="compositionally biased region" description="Basic and acidic residues" evidence="1">
    <location>
        <begin position="101"/>
        <end position="110"/>
    </location>
</feature>
<name>A0A8X6PQX4_NEPPI</name>
<evidence type="ECO:0000313" key="3">
    <source>
        <dbReference type="Proteomes" id="UP000887013"/>
    </source>
</evidence>
<proteinExistence type="predicted"/>
<evidence type="ECO:0000313" key="2">
    <source>
        <dbReference type="EMBL" id="GFT80899.1"/>
    </source>
</evidence>
<sequence length="122" mass="14164">MAQNRKFHVEFRFYFVTLKHWPKTAPKPLPIHITTEDQNPPHNSGEKKNKNDSLMQCESRDDFLSSKGPTVLWCPIDAPDPLVIPTDACGSRRSRQSVARRARDGREQERRRKTFILFSSTL</sequence>
<feature type="region of interest" description="Disordered" evidence="1">
    <location>
        <begin position="23"/>
        <end position="56"/>
    </location>
</feature>
<dbReference type="Proteomes" id="UP000887013">
    <property type="component" value="Unassembled WGS sequence"/>
</dbReference>
<keyword evidence="3" id="KW-1185">Reference proteome</keyword>